<reference evidence="3 4" key="1">
    <citation type="submission" date="2019-11" db="EMBL/GenBank/DDBJ databases">
        <authorList>
            <person name="Holert J."/>
        </authorList>
    </citation>
    <scope>NUCLEOTIDE SEQUENCE [LARGE SCALE GENOMIC DNA]</scope>
    <source>
        <strain evidence="3">SB11_3</strain>
    </source>
</reference>
<keyword evidence="4" id="KW-1185">Reference proteome</keyword>
<dbReference type="SUPFAM" id="SSF117991">
    <property type="entry name" value="YbeD/HP0495-like"/>
    <property type="match status" value="1"/>
</dbReference>
<accession>A0A5S9QYT6</accession>
<dbReference type="Gene3D" id="3.30.70.260">
    <property type="match status" value="1"/>
</dbReference>
<evidence type="ECO:0000313" key="4">
    <source>
        <dbReference type="Proteomes" id="UP000441399"/>
    </source>
</evidence>
<dbReference type="Pfam" id="PF04359">
    <property type="entry name" value="DUF493"/>
    <property type="match status" value="1"/>
</dbReference>
<gene>
    <name evidence="3" type="ORF">OPDIPICF_03034</name>
</gene>
<dbReference type="EMBL" id="CACSIO010000060">
    <property type="protein sequence ID" value="CAA0124238.1"/>
    <property type="molecule type" value="Genomic_DNA"/>
</dbReference>
<dbReference type="AlphaFoldDB" id="A0A5S9QYT6"/>
<dbReference type="InterPro" id="IPR007454">
    <property type="entry name" value="UPF0250_YbeD-like"/>
</dbReference>
<sequence length="92" mass="10248">MAKPVTKEPPKIEFPCRYSIRVLGEGHDQFIDRVVEIIQGHAPELEREHAKAKNSSKGTWLSVHVVINATGEEQLAAIHTSLKAYSSVKMVL</sequence>
<comment type="similarity">
    <text evidence="1 2">Belongs to the UPF0250 family.</text>
</comment>
<dbReference type="GO" id="GO:0005829">
    <property type="term" value="C:cytosol"/>
    <property type="evidence" value="ECO:0007669"/>
    <property type="project" value="TreeGrafter"/>
</dbReference>
<dbReference type="InterPro" id="IPR027471">
    <property type="entry name" value="YbeD-like_sf"/>
</dbReference>
<name>A0A5S9QYT6_9GAMM</name>
<dbReference type="Proteomes" id="UP000441399">
    <property type="component" value="Unassembled WGS sequence"/>
</dbReference>
<dbReference type="OrthoDB" id="9793424at2"/>
<dbReference type="HAMAP" id="MF_00659">
    <property type="entry name" value="UPF0250"/>
    <property type="match status" value="1"/>
</dbReference>
<proteinExistence type="inferred from homology"/>
<evidence type="ECO:0000313" key="3">
    <source>
        <dbReference type="EMBL" id="CAA0124238.1"/>
    </source>
</evidence>
<dbReference type="PANTHER" id="PTHR38036">
    <property type="entry name" value="UPF0250 PROTEIN YBED"/>
    <property type="match status" value="1"/>
</dbReference>
<evidence type="ECO:0000256" key="1">
    <source>
        <dbReference type="ARBA" id="ARBA00008460"/>
    </source>
</evidence>
<evidence type="ECO:0000256" key="2">
    <source>
        <dbReference type="HAMAP-Rule" id="MF_00659"/>
    </source>
</evidence>
<dbReference type="PANTHER" id="PTHR38036:SF1">
    <property type="entry name" value="UPF0250 PROTEIN YBED"/>
    <property type="match status" value="1"/>
</dbReference>
<protein>
    <recommendedName>
        <fullName evidence="2">UPF0250 protein OPDIPICF_03034</fullName>
    </recommendedName>
</protein>
<organism evidence="3 4">
    <name type="scientific">BD1-7 clade bacterium</name>
    <dbReference type="NCBI Taxonomy" id="2029982"/>
    <lineage>
        <taxon>Bacteria</taxon>
        <taxon>Pseudomonadati</taxon>
        <taxon>Pseudomonadota</taxon>
        <taxon>Gammaproteobacteria</taxon>
        <taxon>Cellvibrionales</taxon>
        <taxon>Spongiibacteraceae</taxon>
        <taxon>BD1-7 clade</taxon>
    </lineage>
</organism>